<gene>
    <name evidence="2" type="ORF">AUEXF2481DRAFT_522580</name>
</gene>
<evidence type="ECO:0008006" key="4">
    <source>
        <dbReference type="Google" id="ProtNLM"/>
    </source>
</evidence>
<dbReference type="Pfam" id="PF03928">
    <property type="entry name" value="HbpS-like"/>
    <property type="match status" value="1"/>
</dbReference>
<feature type="signal peptide" evidence="1">
    <location>
        <begin position="1"/>
        <end position="22"/>
    </location>
</feature>
<accession>A0A074YVE2</accession>
<dbReference type="InterPro" id="IPR005624">
    <property type="entry name" value="PduO/GlcC-like"/>
</dbReference>
<dbReference type="HOGENOM" id="CLU_103773_2_1_1"/>
<dbReference type="InterPro" id="IPR038084">
    <property type="entry name" value="PduO/GlcC-like_sf"/>
</dbReference>
<evidence type="ECO:0000313" key="2">
    <source>
        <dbReference type="EMBL" id="KEQ90876.1"/>
    </source>
</evidence>
<evidence type="ECO:0000256" key="1">
    <source>
        <dbReference type="SAM" id="SignalP"/>
    </source>
</evidence>
<dbReference type="Gene3D" id="3.30.450.150">
    <property type="entry name" value="Haem-degrading domain"/>
    <property type="match status" value="1"/>
</dbReference>
<dbReference type="AlphaFoldDB" id="A0A074YVE2"/>
<feature type="chain" id="PRO_5001703600" description="DUF336-domain-containing protein" evidence="1">
    <location>
        <begin position="23"/>
        <end position="194"/>
    </location>
</feature>
<reference evidence="2 3" key="1">
    <citation type="journal article" date="2014" name="BMC Genomics">
        <title>Genome sequencing of four Aureobasidium pullulans varieties: biotechnological potential, stress tolerance, and description of new species.</title>
        <authorList>
            <person name="Gostin Ar C."/>
            <person name="Ohm R.A."/>
            <person name="Kogej T."/>
            <person name="Sonjak S."/>
            <person name="Turk M."/>
            <person name="Zajc J."/>
            <person name="Zalar P."/>
            <person name="Grube M."/>
            <person name="Sun H."/>
            <person name="Han J."/>
            <person name="Sharma A."/>
            <person name="Chiniquy J."/>
            <person name="Ngan C.Y."/>
            <person name="Lipzen A."/>
            <person name="Barry K."/>
            <person name="Grigoriev I.V."/>
            <person name="Gunde-Cimerman N."/>
        </authorList>
    </citation>
    <scope>NUCLEOTIDE SEQUENCE [LARGE SCALE GENOMIC DNA]</scope>
    <source>
        <strain evidence="2 3">EXF-2481</strain>
    </source>
</reference>
<protein>
    <recommendedName>
        <fullName evidence="4">DUF336-domain-containing protein</fullName>
    </recommendedName>
</protein>
<dbReference type="InParanoid" id="A0A074YVE2"/>
<dbReference type="RefSeq" id="XP_013339417.1">
    <property type="nucleotide sequence ID" value="XM_013483963.1"/>
</dbReference>
<dbReference type="SUPFAM" id="SSF143744">
    <property type="entry name" value="GlcG-like"/>
    <property type="match status" value="1"/>
</dbReference>
<dbReference type="PANTHER" id="PTHR34309:SF1">
    <property type="entry name" value="PROTEIN GLCG"/>
    <property type="match status" value="1"/>
</dbReference>
<dbReference type="GeneID" id="25368785"/>
<dbReference type="Proteomes" id="UP000030641">
    <property type="component" value="Unassembled WGS sequence"/>
</dbReference>
<dbReference type="EMBL" id="KL584784">
    <property type="protein sequence ID" value="KEQ90876.1"/>
    <property type="molecule type" value="Genomic_DNA"/>
</dbReference>
<keyword evidence="3" id="KW-1185">Reference proteome</keyword>
<dbReference type="InterPro" id="IPR052517">
    <property type="entry name" value="GlcG_carb_metab_protein"/>
</dbReference>
<organism evidence="2 3">
    <name type="scientific">Aureobasidium subglaciale (strain EXF-2481)</name>
    <name type="common">Aureobasidium pullulans var. subglaciale</name>
    <dbReference type="NCBI Taxonomy" id="1043005"/>
    <lineage>
        <taxon>Eukaryota</taxon>
        <taxon>Fungi</taxon>
        <taxon>Dikarya</taxon>
        <taxon>Ascomycota</taxon>
        <taxon>Pezizomycotina</taxon>
        <taxon>Dothideomycetes</taxon>
        <taxon>Dothideomycetidae</taxon>
        <taxon>Dothideales</taxon>
        <taxon>Saccotheciaceae</taxon>
        <taxon>Aureobasidium</taxon>
    </lineage>
</organism>
<dbReference type="OMA" id="QDEHCAQ"/>
<sequence length="194" mass="19850">MAIIKSFLTFTLLLGSSLGALAAGNKTATNGIGSLPAQVITAASLSCGICIDNINQRHVVSVDQAESIIAAAVREASTVIPENIAIVDPSGLLVAFHRMDNAYPGSIDISIKKARTSVLFNGMATADLNAAAQGALYGVEETNGGLVVFGGGLPLYKDDYLIGGIGVSGGSVDQDVQVVKAAVSWFSNSTLSTY</sequence>
<dbReference type="PANTHER" id="PTHR34309">
    <property type="entry name" value="SLR1406 PROTEIN"/>
    <property type="match status" value="1"/>
</dbReference>
<dbReference type="OrthoDB" id="5075159at2759"/>
<keyword evidence="1" id="KW-0732">Signal</keyword>
<proteinExistence type="predicted"/>
<name>A0A074YVE2_AURSE</name>
<evidence type="ECO:0000313" key="3">
    <source>
        <dbReference type="Proteomes" id="UP000030641"/>
    </source>
</evidence>